<dbReference type="InterPro" id="IPR023213">
    <property type="entry name" value="CAT-like_dom_sf"/>
</dbReference>
<name>A0ABV6U5Y3_9ACTN</name>
<accession>A0ABV6U5Y3</accession>
<reference evidence="2 3" key="1">
    <citation type="submission" date="2024-09" db="EMBL/GenBank/DDBJ databases">
        <authorList>
            <person name="Sun Q."/>
            <person name="Mori K."/>
        </authorList>
    </citation>
    <scope>NUCLEOTIDE SEQUENCE [LARGE SCALE GENOMIC DNA]</scope>
    <source>
        <strain evidence="2 3">TBRC 1851</strain>
    </source>
</reference>
<dbReference type="Pfam" id="PF00668">
    <property type="entry name" value="Condensation"/>
    <property type="match status" value="1"/>
</dbReference>
<proteinExistence type="predicted"/>
<protein>
    <submittedName>
        <fullName evidence="2">Condensation domain-containing protein</fullName>
    </submittedName>
</protein>
<evidence type="ECO:0000313" key="2">
    <source>
        <dbReference type="EMBL" id="MFC0863863.1"/>
    </source>
</evidence>
<dbReference type="InterPro" id="IPR001242">
    <property type="entry name" value="Condensation_dom"/>
</dbReference>
<evidence type="ECO:0000313" key="3">
    <source>
        <dbReference type="Proteomes" id="UP001589870"/>
    </source>
</evidence>
<dbReference type="RefSeq" id="WP_394302000.1">
    <property type="nucleotide sequence ID" value="NZ_JBHMQT010000035.1"/>
</dbReference>
<evidence type="ECO:0000259" key="1">
    <source>
        <dbReference type="Pfam" id="PF00668"/>
    </source>
</evidence>
<dbReference type="PANTHER" id="PTHR45527">
    <property type="entry name" value="NONRIBOSOMAL PEPTIDE SYNTHETASE"/>
    <property type="match status" value="1"/>
</dbReference>
<comment type="caution">
    <text evidence="2">The sequence shown here is derived from an EMBL/GenBank/DDBJ whole genome shotgun (WGS) entry which is preliminary data.</text>
</comment>
<dbReference type="EMBL" id="JBHMQT010000035">
    <property type="protein sequence ID" value="MFC0863863.1"/>
    <property type="molecule type" value="Genomic_DNA"/>
</dbReference>
<dbReference type="PANTHER" id="PTHR45527:SF1">
    <property type="entry name" value="FATTY ACID SYNTHASE"/>
    <property type="match status" value="1"/>
</dbReference>
<sequence length="462" mass="51505">MSVSEAPDVAYDISREEPQQIPLSWNQAFLCGFDRGDEEGPFGPRYTIVCGWRLTGALDVRVLGDALNDVVARHEALRTEIIRGDGSHQRVRPPTPARLVVRDLSGVAPEDRGQRAEELLNEVEAEPFPVAELPLVRATVARFDERDAVLVLVAHHTAADEWSMRLIMRDLVNRYAARRGHAMPDLPQTRQYREYVDWERAGVDPVELARSQAYWRENLRGARVLGIRADHPRSAGLPKGTAWRRFHLPADLVSAALRIGKETRCSLFMVLLAAYGTYLRDRARATDIVIPTFSSGRGRADFHDTVGSFFNFLPLRVDLAACATFREAVLRTRAACIGAYSHDIPFVQVVQEAPELMLPAMEDDIALIVFQVFKSPLGGEREIAGDLEYSVIRRRVLSQQAGADVPDGAMWHLEVDPTGEIIGSMAYNTNLFDDDTIGEMVREFGETLYRVVTAPDVSLGGD</sequence>
<dbReference type="Gene3D" id="3.30.559.30">
    <property type="entry name" value="Nonribosomal peptide synthetase, condensation domain"/>
    <property type="match status" value="1"/>
</dbReference>
<organism evidence="2 3">
    <name type="scientific">Sphaerimonospora cavernae</name>
    <dbReference type="NCBI Taxonomy" id="1740611"/>
    <lineage>
        <taxon>Bacteria</taxon>
        <taxon>Bacillati</taxon>
        <taxon>Actinomycetota</taxon>
        <taxon>Actinomycetes</taxon>
        <taxon>Streptosporangiales</taxon>
        <taxon>Streptosporangiaceae</taxon>
        <taxon>Sphaerimonospora</taxon>
    </lineage>
</organism>
<dbReference type="SUPFAM" id="SSF52777">
    <property type="entry name" value="CoA-dependent acyltransferases"/>
    <property type="match status" value="2"/>
</dbReference>
<dbReference type="Gene3D" id="3.30.559.10">
    <property type="entry name" value="Chloramphenicol acetyltransferase-like domain"/>
    <property type="match status" value="1"/>
</dbReference>
<feature type="domain" description="Condensation" evidence="1">
    <location>
        <begin position="53"/>
        <end position="458"/>
    </location>
</feature>
<keyword evidence="3" id="KW-1185">Reference proteome</keyword>
<gene>
    <name evidence="2" type="ORF">ACFHYQ_16280</name>
</gene>
<dbReference type="Proteomes" id="UP001589870">
    <property type="component" value="Unassembled WGS sequence"/>
</dbReference>